<comment type="cofactor">
    <cofactor evidence="7 10">
        <name>Zn(2+)</name>
        <dbReference type="ChEBI" id="CHEBI:29105"/>
    </cofactor>
    <text evidence="7 10">Binds 1 zinc ion.</text>
</comment>
<dbReference type="PROSITE" id="PS51747">
    <property type="entry name" value="CYT_DCMP_DEAMINASES_2"/>
    <property type="match status" value="1"/>
</dbReference>
<evidence type="ECO:0000256" key="10">
    <source>
        <dbReference type="PIRSR" id="PIRSR006769-3"/>
    </source>
</evidence>
<dbReference type="Pfam" id="PF01872">
    <property type="entry name" value="RibD_C"/>
    <property type="match status" value="1"/>
</dbReference>
<dbReference type="PANTHER" id="PTHR11079">
    <property type="entry name" value="CYTOSINE DEAMINASE FAMILY MEMBER"/>
    <property type="match status" value="1"/>
</dbReference>
<dbReference type="Proteomes" id="UP000031408">
    <property type="component" value="Unassembled WGS sequence"/>
</dbReference>
<dbReference type="InterPro" id="IPR016193">
    <property type="entry name" value="Cytidine_deaminase-like"/>
</dbReference>
<feature type="binding site" evidence="9">
    <location>
        <position position="189"/>
    </location>
    <ligand>
        <name>substrate</name>
    </ligand>
</feature>
<keyword evidence="6" id="KW-0511">Multifunctional enzyme</keyword>
<sequence length="347" mass="38968">MDPDDKYMYRCLQLARKGAGHVAPNPMVGAVLVYNERIIGEGYHQVYGQAHAEVNCINSVLPEDVPLIQESTLYVSLEPCAHFGKTPPCADLIIRKQIRKVVVGCRDPFKEVDGKGIEKMKAAGIEVISNVLEEACTDLNKRFFTFHLLSRPYVILKWAQSSNCKISGGGSGRVFISNAWTNTLVHKWRSEEAAIAIGTNTALLDNPFLTTRLWPGRNPVRIVLDKKLSIPRSQNIYSSDARTVVFNEVKEGDDQHIRYLLMKPGEPLAEQMLAGLYKLGIQSVIIEGGTRFLQTFIHENLWDEARVITNNEMLIDDGSDAPIFSKGDLIHSETYLSDSIKIYQNRY</sequence>
<name>A0A0C1IS59_9BACT</name>
<feature type="binding site" evidence="9">
    <location>
        <position position="205"/>
    </location>
    <ligand>
        <name>NADP(+)</name>
        <dbReference type="ChEBI" id="CHEBI:58349"/>
    </ligand>
</feature>
<evidence type="ECO:0000256" key="4">
    <source>
        <dbReference type="ARBA" id="ARBA00005259"/>
    </source>
</evidence>
<evidence type="ECO:0000313" key="13">
    <source>
        <dbReference type="Proteomes" id="UP000031408"/>
    </source>
</evidence>
<feature type="binding site" evidence="10">
    <location>
        <position position="89"/>
    </location>
    <ligand>
        <name>Zn(2+)</name>
        <dbReference type="ChEBI" id="CHEBI:29105"/>
        <note>catalytic</note>
    </ligand>
</feature>
<keyword evidence="7 10" id="KW-0862">Zinc</keyword>
<keyword evidence="7 9" id="KW-0521">NADP</keyword>
<dbReference type="Gene3D" id="3.40.140.10">
    <property type="entry name" value="Cytidine Deaminase, domain 2"/>
    <property type="match status" value="1"/>
</dbReference>
<reference evidence="12 13" key="1">
    <citation type="submission" date="2014-11" db="EMBL/GenBank/DDBJ databases">
        <title>Genome sequence of Flavihumibacter solisilvae 3-3.</title>
        <authorList>
            <person name="Zhou G."/>
            <person name="Li M."/>
            <person name="Wang G."/>
        </authorList>
    </citation>
    <scope>NUCLEOTIDE SEQUENCE [LARGE SCALE GENOMIC DNA]</scope>
    <source>
        <strain evidence="12 13">3-3</strain>
    </source>
</reference>
<evidence type="ECO:0000256" key="1">
    <source>
        <dbReference type="ARBA" id="ARBA00002151"/>
    </source>
</evidence>
<feature type="active site" description="Proton donor" evidence="8">
    <location>
        <position position="53"/>
    </location>
</feature>
<feature type="binding site" evidence="10">
    <location>
        <position position="80"/>
    </location>
    <ligand>
        <name>Zn(2+)</name>
        <dbReference type="ChEBI" id="CHEBI:29105"/>
        <note>catalytic</note>
    </ligand>
</feature>
<feature type="domain" description="CMP/dCMP-type deaminase" evidence="11">
    <location>
        <begin position="2"/>
        <end position="128"/>
    </location>
</feature>
<dbReference type="SUPFAM" id="SSF53927">
    <property type="entry name" value="Cytidine deaminase-like"/>
    <property type="match status" value="1"/>
</dbReference>
<organism evidence="12 13">
    <name type="scientific">Flavihumibacter solisilvae</name>
    <dbReference type="NCBI Taxonomy" id="1349421"/>
    <lineage>
        <taxon>Bacteria</taxon>
        <taxon>Pseudomonadati</taxon>
        <taxon>Bacteroidota</taxon>
        <taxon>Chitinophagia</taxon>
        <taxon>Chitinophagales</taxon>
        <taxon>Chitinophagaceae</taxon>
        <taxon>Flavihumibacter</taxon>
    </lineage>
</organism>
<accession>A0A0C1IS59</accession>
<dbReference type="STRING" id="1349421.OI18_18725"/>
<dbReference type="AlphaFoldDB" id="A0A0C1IS59"/>
<dbReference type="RefSeq" id="WP_039142583.1">
    <property type="nucleotide sequence ID" value="NZ_JSVC01000021.1"/>
</dbReference>
<dbReference type="EMBL" id="JSVC01000021">
    <property type="protein sequence ID" value="KIC93284.1"/>
    <property type="molecule type" value="Genomic_DNA"/>
</dbReference>
<keyword evidence="7" id="KW-0378">Hydrolase</keyword>
<comment type="pathway">
    <text evidence="2 7">Cofactor biosynthesis; riboflavin biosynthesis; 5-amino-6-(D-ribitylamino)uracil from GTP: step 2/4.</text>
</comment>
<evidence type="ECO:0000256" key="7">
    <source>
        <dbReference type="PIRNR" id="PIRNR006769"/>
    </source>
</evidence>
<dbReference type="SUPFAM" id="SSF53597">
    <property type="entry name" value="Dihydrofolate reductase-like"/>
    <property type="match status" value="1"/>
</dbReference>
<dbReference type="OrthoDB" id="9800865at2"/>
<protein>
    <recommendedName>
        <fullName evidence="7">Riboflavin biosynthesis protein RibD</fullName>
    </recommendedName>
    <domain>
        <recommendedName>
            <fullName evidence="7">Diaminohydroxyphosphoribosylaminopyrimidine deaminase</fullName>
            <shortName evidence="7">DRAP deaminase</shortName>
            <ecNumber evidence="7">3.5.4.26</ecNumber>
        </recommendedName>
        <alternativeName>
            <fullName evidence="7">Riboflavin-specific deaminase</fullName>
        </alternativeName>
    </domain>
    <domain>
        <recommendedName>
            <fullName evidence="7">5-amino-6-(5-phosphoribosylamino)uracil reductase</fullName>
            <ecNumber evidence="7">1.1.1.193</ecNumber>
        </recommendedName>
        <alternativeName>
            <fullName evidence="7">HTP reductase</fullName>
        </alternativeName>
    </domain>
</protein>
<dbReference type="CDD" id="cd01284">
    <property type="entry name" value="Riboflavin_deaminase-reductase"/>
    <property type="match status" value="1"/>
</dbReference>
<evidence type="ECO:0000256" key="3">
    <source>
        <dbReference type="ARBA" id="ARBA00004910"/>
    </source>
</evidence>
<comment type="similarity">
    <text evidence="5 7">In the C-terminal section; belongs to the HTP reductase family.</text>
</comment>
<dbReference type="InterPro" id="IPR024072">
    <property type="entry name" value="DHFR-like_dom_sf"/>
</dbReference>
<dbReference type="NCBIfam" id="TIGR00326">
    <property type="entry name" value="eubact_ribD"/>
    <property type="match status" value="1"/>
</dbReference>
<proteinExistence type="inferred from homology"/>
<dbReference type="InterPro" id="IPR004794">
    <property type="entry name" value="Eubact_RibD"/>
</dbReference>
<evidence type="ECO:0000256" key="2">
    <source>
        <dbReference type="ARBA" id="ARBA00004882"/>
    </source>
</evidence>
<keyword evidence="7 10" id="KW-0479">Metal-binding</keyword>
<dbReference type="Gene3D" id="3.40.430.10">
    <property type="entry name" value="Dihydrofolate Reductase, subunit A"/>
    <property type="match status" value="1"/>
</dbReference>
<feature type="binding site" evidence="9">
    <location>
        <position position="209"/>
    </location>
    <ligand>
        <name>substrate</name>
    </ligand>
</feature>
<dbReference type="Pfam" id="PF00383">
    <property type="entry name" value="dCMP_cyt_deam_1"/>
    <property type="match status" value="1"/>
</dbReference>
<dbReference type="UniPathway" id="UPA00275">
    <property type="reaction ID" value="UER00401"/>
</dbReference>
<feature type="binding site" evidence="9">
    <location>
        <position position="159"/>
    </location>
    <ligand>
        <name>NADP(+)</name>
        <dbReference type="ChEBI" id="CHEBI:58349"/>
    </ligand>
</feature>
<comment type="caution">
    <text evidence="12">The sequence shown here is derived from an EMBL/GenBank/DDBJ whole genome shotgun (WGS) entry which is preliminary data.</text>
</comment>
<evidence type="ECO:0000256" key="5">
    <source>
        <dbReference type="ARBA" id="ARBA00007417"/>
    </source>
</evidence>
<evidence type="ECO:0000256" key="6">
    <source>
        <dbReference type="ARBA" id="ARBA00023268"/>
    </source>
</evidence>
<evidence type="ECO:0000256" key="9">
    <source>
        <dbReference type="PIRSR" id="PIRSR006769-2"/>
    </source>
</evidence>
<dbReference type="InterPro" id="IPR002125">
    <property type="entry name" value="CMP_dCMP_dom"/>
</dbReference>
<comment type="similarity">
    <text evidence="4 7">In the N-terminal section; belongs to the cytidine and deoxycytidylate deaminase family.</text>
</comment>
<dbReference type="GO" id="GO:0009231">
    <property type="term" value="P:riboflavin biosynthetic process"/>
    <property type="evidence" value="ECO:0007669"/>
    <property type="project" value="UniProtKB-UniPathway"/>
</dbReference>
<comment type="catalytic activity">
    <reaction evidence="7">
        <text>2,5-diamino-6-hydroxy-4-(5-phosphoribosylamino)-pyrimidine + H2O + H(+) = 5-amino-6-(5-phospho-D-ribosylamino)uracil + NH4(+)</text>
        <dbReference type="Rhea" id="RHEA:21868"/>
        <dbReference type="ChEBI" id="CHEBI:15377"/>
        <dbReference type="ChEBI" id="CHEBI:15378"/>
        <dbReference type="ChEBI" id="CHEBI:28938"/>
        <dbReference type="ChEBI" id="CHEBI:58453"/>
        <dbReference type="ChEBI" id="CHEBI:58614"/>
        <dbReference type="EC" id="3.5.4.26"/>
    </reaction>
</comment>
<dbReference type="PIRSF" id="PIRSF006769">
    <property type="entry name" value="RibD"/>
    <property type="match status" value="1"/>
</dbReference>
<comment type="function">
    <text evidence="1 7">Converts 2,5-diamino-6-(ribosylamino)-4(3h)-pyrimidinone 5'-phosphate into 5-amino-6-(ribosylamino)-2,4(1h,3h)-pyrimidinedione 5'-phosphate.</text>
</comment>
<evidence type="ECO:0000313" key="12">
    <source>
        <dbReference type="EMBL" id="KIC93284.1"/>
    </source>
</evidence>
<evidence type="ECO:0000256" key="8">
    <source>
        <dbReference type="PIRSR" id="PIRSR006769-1"/>
    </source>
</evidence>
<keyword evidence="13" id="KW-1185">Reference proteome</keyword>
<keyword evidence="7" id="KW-0686">Riboflavin biosynthesis</keyword>
<feature type="binding site" evidence="10">
    <location>
        <position position="51"/>
    </location>
    <ligand>
        <name>Zn(2+)</name>
        <dbReference type="ChEBI" id="CHEBI:29105"/>
        <note>catalytic</note>
    </ligand>
</feature>
<dbReference type="EC" id="1.1.1.193" evidence="7"/>
<feature type="binding site" evidence="9">
    <location>
        <position position="212"/>
    </location>
    <ligand>
        <name>substrate</name>
    </ligand>
</feature>
<dbReference type="GO" id="GO:0046872">
    <property type="term" value="F:metal ion binding"/>
    <property type="evidence" value="ECO:0007669"/>
    <property type="project" value="UniProtKB-KW"/>
</dbReference>
<dbReference type="InterPro" id="IPR002734">
    <property type="entry name" value="RibDG_C"/>
</dbReference>
<comment type="pathway">
    <text evidence="3 7">Cofactor biosynthesis; riboflavin biosynthesis; 5-amino-6-(D-ribitylamino)uracil from GTP: step 3/4.</text>
</comment>
<dbReference type="EC" id="3.5.4.26" evidence="7"/>
<dbReference type="GO" id="GO:0008703">
    <property type="term" value="F:5-amino-6-(5-phosphoribosylamino)uracil reductase activity"/>
    <property type="evidence" value="ECO:0007669"/>
    <property type="project" value="UniProtKB-EC"/>
</dbReference>
<dbReference type="PANTHER" id="PTHR11079:SF162">
    <property type="entry name" value="RIBOFLAVIN BIOSYNTHESIS PROTEIN PYRD, CHLOROPLASTIC"/>
    <property type="match status" value="1"/>
</dbReference>
<dbReference type="GO" id="GO:0008835">
    <property type="term" value="F:diaminohydroxyphosphoribosylaminopyrimidine deaminase activity"/>
    <property type="evidence" value="ECO:0007669"/>
    <property type="project" value="UniProtKB-EC"/>
</dbReference>
<gene>
    <name evidence="12" type="ORF">OI18_18725</name>
</gene>
<comment type="catalytic activity">
    <reaction evidence="7">
        <text>5-amino-6-(5-phospho-D-ribitylamino)uracil + NADP(+) = 5-amino-6-(5-phospho-D-ribosylamino)uracil + NADPH + H(+)</text>
        <dbReference type="Rhea" id="RHEA:17845"/>
        <dbReference type="ChEBI" id="CHEBI:15378"/>
        <dbReference type="ChEBI" id="CHEBI:57783"/>
        <dbReference type="ChEBI" id="CHEBI:58349"/>
        <dbReference type="ChEBI" id="CHEBI:58421"/>
        <dbReference type="ChEBI" id="CHEBI:58453"/>
        <dbReference type="EC" id="1.1.1.193"/>
    </reaction>
</comment>
<feature type="binding site" evidence="9">
    <location>
        <position position="201"/>
    </location>
    <ligand>
        <name>NADP(+)</name>
        <dbReference type="ChEBI" id="CHEBI:58349"/>
    </ligand>
</feature>
<feature type="binding site" evidence="9">
    <location>
        <position position="287"/>
    </location>
    <ligand>
        <name>substrate</name>
    </ligand>
</feature>
<evidence type="ECO:0000259" key="11">
    <source>
        <dbReference type="PROSITE" id="PS51747"/>
    </source>
</evidence>
<keyword evidence="7" id="KW-0560">Oxidoreductase</keyword>